<gene>
    <name evidence="8" type="ORF">O3P69_008019</name>
</gene>
<dbReference type="InterPro" id="IPR029066">
    <property type="entry name" value="PLP-binding_barrel"/>
</dbReference>
<dbReference type="InterPro" id="IPR002986">
    <property type="entry name" value="DAP_deCOOHase_LysA"/>
</dbReference>
<evidence type="ECO:0000256" key="5">
    <source>
        <dbReference type="PIRSR" id="PIRSR600183-50"/>
    </source>
</evidence>
<proteinExistence type="predicted"/>
<keyword evidence="3 5" id="KW-0663">Pyridoxal phosphate</keyword>
<name>A0AAW0SZP3_SCYPA</name>
<keyword evidence="9" id="KW-1185">Reference proteome</keyword>
<evidence type="ECO:0000313" key="8">
    <source>
        <dbReference type="EMBL" id="KAK8380788.1"/>
    </source>
</evidence>
<dbReference type="Gene3D" id="3.20.20.10">
    <property type="entry name" value="Alanine racemase"/>
    <property type="match status" value="1"/>
</dbReference>
<dbReference type="PANTHER" id="PTHR43727">
    <property type="entry name" value="DIAMINOPIMELATE DECARBOXYLASE"/>
    <property type="match status" value="1"/>
</dbReference>
<dbReference type="PRINTS" id="PR01179">
    <property type="entry name" value="ODADCRBXLASE"/>
</dbReference>
<evidence type="ECO:0000256" key="4">
    <source>
        <dbReference type="ARBA" id="ARBA00023239"/>
    </source>
</evidence>
<feature type="active site" description="Proton donor" evidence="5">
    <location>
        <position position="693"/>
    </location>
</feature>
<dbReference type="Pfam" id="PF02784">
    <property type="entry name" value="Orn_Arg_deC_N"/>
    <property type="match status" value="1"/>
</dbReference>
<feature type="modified residue" description="N6-(pyridoxal phosphate)lysine" evidence="5">
    <location>
        <position position="375"/>
    </location>
</feature>
<keyword evidence="2" id="KW-0210">Decarboxylase</keyword>
<organism evidence="8 9">
    <name type="scientific">Scylla paramamosain</name>
    <name type="common">Mud crab</name>
    <dbReference type="NCBI Taxonomy" id="85552"/>
    <lineage>
        <taxon>Eukaryota</taxon>
        <taxon>Metazoa</taxon>
        <taxon>Ecdysozoa</taxon>
        <taxon>Arthropoda</taxon>
        <taxon>Crustacea</taxon>
        <taxon>Multicrustacea</taxon>
        <taxon>Malacostraca</taxon>
        <taxon>Eumalacostraca</taxon>
        <taxon>Eucarida</taxon>
        <taxon>Decapoda</taxon>
        <taxon>Pleocyemata</taxon>
        <taxon>Brachyura</taxon>
        <taxon>Eubrachyura</taxon>
        <taxon>Portunoidea</taxon>
        <taxon>Portunidae</taxon>
        <taxon>Portuninae</taxon>
        <taxon>Scylla</taxon>
    </lineage>
</organism>
<dbReference type="SUPFAM" id="SSF51419">
    <property type="entry name" value="PLP-binding barrel"/>
    <property type="match status" value="1"/>
</dbReference>
<protein>
    <recommendedName>
        <fullName evidence="7">Orn/DAP/Arg decarboxylase 2 N-terminal domain-containing protein</fullName>
    </recommendedName>
</protein>
<dbReference type="Proteomes" id="UP001487740">
    <property type="component" value="Unassembled WGS sequence"/>
</dbReference>
<dbReference type="NCBIfam" id="TIGR01048">
    <property type="entry name" value="lysA"/>
    <property type="match status" value="1"/>
</dbReference>
<dbReference type="InterPro" id="IPR000183">
    <property type="entry name" value="Orn/DAP/Arg_de-COase"/>
</dbReference>
<evidence type="ECO:0000256" key="3">
    <source>
        <dbReference type="ARBA" id="ARBA00022898"/>
    </source>
</evidence>
<reference evidence="8 9" key="1">
    <citation type="submission" date="2023-03" db="EMBL/GenBank/DDBJ databases">
        <title>High-quality genome of Scylla paramamosain provides insights in environmental adaptation.</title>
        <authorList>
            <person name="Zhang L."/>
        </authorList>
    </citation>
    <scope>NUCLEOTIDE SEQUENCE [LARGE SCALE GENOMIC DNA]</scope>
    <source>
        <strain evidence="8">LZ_2023a</strain>
        <tissue evidence="8">Muscle</tissue>
    </source>
</reference>
<dbReference type="CDD" id="cd06828">
    <property type="entry name" value="PLPDE_III_DapDC"/>
    <property type="match status" value="1"/>
</dbReference>
<comment type="caution">
    <text evidence="8">The sequence shown here is derived from an EMBL/GenBank/DDBJ whole genome shotgun (WGS) entry which is preliminary data.</text>
</comment>
<evidence type="ECO:0000256" key="1">
    <source>
        <dbReference type="ARBA" id="ARBA00001933"/>
    </source>
</evidence>
<dbReference type="PANTHER" id="PTHR43727:SF2">
    <property type="entry name" value="GROUP IV DECARBOXYLASE"/>
    <property type="match status" value="1"/>
</dbReference>
<keyword evidence="4" id="KW-0456">Lyase</keyword>
<dbReference type="Gene3D" id="2.40.37.10">
    <property type="entry name" value="Lyase, Ornithine Decarboxylase, Chain A, domain 1"/>
    <property type="match status" value="1"/>
</dbReference>
<feature type="domain" description="Orn/DAP/Arg decarboxylase 2 N-terminal" evidence="7">
    <location>
        <begin position="369"/>
        <end position="614"/>
    </location>
</feature>
<sequence>MLCKKRRLAVKIVKFLDQLPIRRLEYLNEHVLAKAQRENGGEPQSHSDMTSVLLFLETVATMQGQESLFPCHGNVCEKLQGYVESLVHDIDDEYKFFCKEKEKRARREEVKRLHLLTHHNNKLKLRRDYIDMVKEKARHTKKVVAKMNRFLSRSSAQDIILKVYDIQTQESEWAQRDMVLEDEAITYLEVSPQEYKESTKYSLTGLTWDTWSDDEQDNDSDRMDEGSEEGEEEIWNEEKIKRKAAEEEPKIEPLIIQKILCFIKTIRCYENLRKTYNKEQRRTQRAWRVTKTDEDQEHIKNHEFQDGTSWMIRDGTVLCEGMSLEHLRRDLQHQYGPGASPVFVYSRAALVHNVRCYLDALSPMGAGGVLAYSLKANGNPRVAATLLEAGVQRATCVSGNEMKVAIKAGFPSNKLIFNGNGKRRWEVEEAVRSGSLLNVDSMFDARRVVEVATEVGVQAKLLLRLNPAIDALTHPYLSTALADCKFGVEESQVKEVLNVLWAARSSVKVEGVHVHLGSAITDLSVYADVMQSVCRVLYQIQKFGWHDAALVNLGGGLGVFPAPHQLPGDHPLALIDNGTPTVPTPTPADLVKVVLPLLPEGATLILEPGRSLVASAGVLMTEILGVKTNGGKVFVVTDAAMTEVIRPALYGSKHPVTHLTQPKVSPLLHRPIRQTDTALEEAAHLVDVVGPVCESGDFLARECRLSPPVTQGDSLLVWMTGAYCFAMASNYNMRPHALEVMVHGSASYKVIRRPQNFDDLMKECQ</sequence>
<dbReference type="EMBL" id="JARAKH010000041">
    <property type="protein sequence ID" value="KAK8380788.1"/>
    <property type="molecule type" value="Genomic_DNA"/>
</dbReference>
<evidence type="ECO:0000256" key="2">
    <source>
        <dbReference type="ARBA" id="ARBA00022793"/>
    </source>
</evidence>
<evidence type="ECO:0000313" key="9">
    <source>
        <dbReference type="Proteomes" id="UP001487740"/>
    </source>
</evidence>
<accession>A0AAW0SZP3</accession>
<evidence type="ECO:0000259" key="7">
    <source>
        <dbReference type="Pfam" id="PF02784"/>
    </source>
</evidence>
<dbReference type="GO" id="GO:0009089">
    <property type="term" value="P:lysine biosynthetic process via diaminopimelate"/>
    <property type="evidence" value="ECO:0007669"/>
    <property type="project" value="InterPro"/>
</dbReference>
<dbReference type="GO" id="GO:0008836">
    <property type="term" value="F:diaminopimelate decarboxylase activity"/>
    <property type="evidence" value="ECO:0007669"/>
    <property type="project" value="InterPro"/>
</dbReference>
<dbReference type="PRINTS" id="PR01181">
    <property type="entry name" value="DAPDCRBXLASE"/>
</dbReference>
<dbReference type="SUPFAM" id="SSF50621">
    <property type="entry name" value="Alanine racemase C-terminal domain-like"/>
    <property type="match status" value="1"/>
</dbReference>
<dbReference type="AlphaFoldDB" id="A0AAW0SZP3"/>
<comment type="cofactor">
    <cofactor evidence="1 5">
        <name>pyridoxal 5'-phosphate</name>
        <dbReference type="ChEBI" id="CHEBI:597326"/>
    </cofactor>
</comment>
<dbReference type="InterPro" id="IPR022644">
    <property type="entry name" value="De-COase2_N"/>
</dbReference>
<dbReference type="FunFam" id="3.20.20.10:FF:000003">
    <property type="entry name" value="Diaminopimelate decarboxylase"/>
    <property type="match status" value="1"/>
</dbReference>
<evidence type="ECO:0000256" key="6">
    <source>
        <dbReference type="SAM" id="MobiDB-lite"/>
    </source>
</evidence>
<feature type="region of interest" description="Disordered" evidence="6">
    <location>
        <begin position="212"/>
        <end position="234"/>
    </location>
</feature>
<dbReference type="InterPro" id="IPR009006">
    <property type="entry name" value="Ala_racemase/Decarboxylase_C"/>
</dbReference>